<dbReference type="Proteomes" id="UP000077266">
    <property type="component" value="Unassembled WGS sequence"/>
</dbReference>
<name>A0A165GGI1_EXIGL</name>
<organism evidence="1 2">
    <name type="scientific">Exidia glandulosa HHB12029</name>
    <dbReference type="NCBI Taxonomy" id="1314781"/>
    <lineage>
        <taxon>Eukaryota</taxon>
        <taxon>Fungi</taxon>
        <taxon>Dikarya</taxon>
        <taxon>Basidiomycota</taxon>
        <taxon>Agaricomycotina</taxon>
        <taxon>Agaricomycetes</taxon>
        <taxon>Auriculariales</taxon>
        <taxon>Exidiaceae</taxon>
        <taxon>Exidia</taxon>
    </lineage>
</organism>
<gene>
    <name evidence="1" type="ORF">EXIGLDRAFT_770809</name>
</gene>
<evidence type="ECO:0000313" key="2">
    <source>
        <dbReference type="Proteomes" id="UP000077266"/>
    </source>
</evidence>
<protein>
    <submittedName>
        <fullName evidence="1">Uncharacterized protein</fullName>
    </submittedName>
</protein>
<keyword evidence="2" id="KW-1185">Reference proteome</keyword>
<dbReference type="AlphaFoldDB" id="A0A165GGI1"/>
<reference evidence="1 2" key="1">
    <citation type="journal article" date="2016" name="Mol. Biol. Evol.">
        <title>Comparative Genomics of Early-Diverging Mushroom-Forming Fungi Provides Insights into the Origins of Lignocellulose Decay Capabilities.</title>
        <authorList>
            <person name="Nagy L.G."/>
            <person name="Riley R."/>
            <person name="Tritt A."/>
            <person name="Adam C."/>
            <person name="Daum C."/>
            <person name="Floudas D."/>
            <person name="Sun H."/>
            <person name="Yadav J.S."/>
            <person name="Pangilinan J."/>
            <person name="Larsson K.H."/>
            <person name="Matsuura K."/>
            <person name="Barry K."/>
            <person name="Labutti K."/>
            <person name="Kuo R."/>
            <person name="Ohm R.A."/>
            <person name="Bhattacharya S.S."/>
            <person name="Shirouzu T."/>
            <person name="Yoshinaga Y."/>
            <person name="Martin F.M."/>
            <person name="Grigoriev I.V."/>
            <person name="Hibbett D.S."/>
        </authorList>
    </citation>
    <scope>NUCLEOTIDE SEQUENCE [LARGE SCALE GENOMIC DNA]</scope>
    <source>
        <strain evidence="1 2">HHB12029</strain>
    </source>
</reference>
<proteinExistence type="predicted"/>
<sequence>MLFQLRTTYLTKRSLCLVSRLAHEIFTLMYGVVAIYDLQRIATTLNSLHRYGRWCRRLELDLVSDGSDWPSGAMNLWGMIHACPSLDILNIHVIDTGGNADHPPSLFNIPLSLLVQVTDTYGTRLLRRLEFGGNITIQRAARYLLSRCTVLEVLMTDCGVLYFVFKPYDLDAGEGIDPPFQHTLLPEVEFCGEYASDTWPWLSLIADDFEKGNVPSLRLRRFLRWYDQTDTQQDFPAARTRFDALGLVLDSGPGDLVSAPHILHIPGMLSQRAVSYPQHTMNLSIVKDLAEKWPDIVLNFSSYKEYPLQRSVTLANLADYKDLVEDAEATAALVKASIANLVEERVQTSSPAIRCSARCTMRPRTTVSRRCTWLPPHLVDWQAQQAQLDYTKVHKVRLRPLRLLVSLLTGSGYV</sequence>
<accession>A0A165GGI1</accession>
<dbReference type="OrthoDB" id="2973896at2759"/>
<evidence type="ECO:0000313" key="1">
    <source>
        <dbReference type="EMBL" id="KZV90484.1"/>
    </source>
</evidence>
<dbReference type="EMBL" id="KV426048">
    <property type="protein sequence ID" value="KZV90484.1"/>
    <property type="molecule type" value="Genomic_DNA"/>
</dbReference>
<dbReference type="InParanoid" id="A0A165GGI1"/>